<protein>
    <submittedName>
        <fullName evidence="1">Uncharacterized protein</fullName>
    </submittedName>
</protein>
<dbReference type="AlphaFoldDB" id="A0A1L9TLU2"/>
<dbReference type="GeneID" id="63767834"/>
<organism evidence="1 2">
    <name type="scientific">Aspergillus sydowii CBS 593.65</name>
    <dbReference type="NCBI Taxonomy" id="1036612"/>
    <lineage>
        <taxon>Eukaryota</taxon>
        <taxon>Fungi</taxon>
        <taxon>Dikarya</taxon>
        <taxon>Ascomycota</taxon>
        <taxon>Pezizomycotina</taxon>
        <taxon>Eurotiomycetes</taxon>
        <taxon>Eurotiomycetidae</taxon>
        <taxon>Eurotiales</taxon>
        <taxon>Aspergillaceae</taxon>
        <taxon>Aspergillus</taxon>
        <taxon>Aspergillus subgen. Nidulantes</taxon>
    </lineage>
</organism>
<dbReference type="Proteomes" id="UP000184356">
    <property type="component" value="Unassembled WGS sequence"/>
</dbReference>
<dbReference type="RefSeq" id="XP_040704206.1">
    <property type="nucleotide sequence ID" value="XM_040851761.1"/>
</dbReference>
<sequence>MSNIRESPNLIRDDYGRSRWESVIDYINEMQDQTIYIPPRPANIHSSKDYDLRIDLQGIFPDHSRSNVTWFNIQVQENRARGGANTTVFTTYVHKEGYENWSAHHLNSSTILKAMQQQALHQQPECCVFMTRNGNSISSARIPRSPDGIRYTIWTP</sequence>
<dbReference type="EMBL" id="KV878584">
    <property type="protein sequence ID" value="OJJ60400.1"/>
    <property type="molecule type" value="Genomic_DNA"/>
</dbReference>
<dbReference type="VEuPathDB" id="FungiDB:ASPSYDRAFT_86989"/>
<keyword evidence="2" id="KW-1185">Reference proteome</keyword>
<name>A0A1L9TLU2_9EURO</name>
<accession>A0A1L9TLU2</accession>
<evidence type="ECO:0000313" key="1">
    <source>
        <dbReference type="EMBL" id="OJJ60400.1"/>
    </source>
</evidence>
<proteinExistence type="predicted"/>
<gene>
    <name evidence="1" type="ORF">ASPSYDRAFT_86989</name>
</gene>
<dbReference type="OrthoDB" id="4385562at2759"/>
<reference evidence="2" key="1">
    <citation type="journal article" date="2017" name="Genome Biol.">
        <title>Comparative genomics reveals high biological diversity and specific adaptations in the industrially and medically important fungal genus Aspergillus.</title>
        <authorList>
            <person name="de Vries R.P."/>
            <person name="Riley R."/>
            <person name="Wiebenga A."/>
            <person name="Aguilar-Osorio G."/>
            <person name="Amillis S."/>
            <person name="Uchima C.A."/>
            <person name="Anderluh G."/>
            <person name="Asadollahi M."/>
            <person name="Askin M."/>
            <person name="Barry K."/>
            <person name="Battaglia E."/>
            <person name="Bayram O."/>
            <person name="Benocci T."/>
            <person name="Braus-Stromeyer S.A."/>
            <person name="Caldana C."/>
            <person name="Canovas D."/>
            <person name="Cerqueira G.C."/>
            <person name="Chen F."/>
            <person name="Chen W."/>
            <person name="Choi C."/>
            <person name="Clum A."/>
            <person name="Dos Santos R.A."/>
            <person name="Damasio A.R."/>
            <person name="Diallinas G."/>
            <person name="Emri T."/>
            <person name="Fekete E."/>
            <person name="Flipphi M."/>
            <person name="Freyberg S."/>
            <person name="Gallo A."/>
            <person name="Gournas C."/>
            <person name="Habgood R."/>
            <person name="Hainaut M."/>
            <person name="Harispe M.L."/>
            <person name="Henrissat B."/>
            <person name="Hilden K.S."/>
            <person name="Hope R."/>
            <person name="Hossain A."/>
            <person name="Karabika E."/>
            <person name="Karaffa L."/>
            <person name="Karanyi Z."/>
            <person name="Krasevec N."/>
            <person name="Kuo A."/>
            <person name="Kusch H."/>
            <person name="LaButti K."/>
            <person name="Lagendijk E.L."/>
            <person name="Lapidus A."/>
            <person name="Levasseur A."/>
            <person name="Lindquist E."/>
            <person name="Lipzen A."/>
            <person name="Logrieco A.F."/>
            <person name="MacCabe A."/>
            <person name="Maekelae M.R."/>
            <person name="Malavazi I."/>
            <person name="Melin P."/>
            <person name="Meyer V."/>
            <person name="Mielnichuk N."/>
            <person name="Miskei M."/>
            <person name="Molnar A.P."/>
            <person name="Mule G."/>
            <person name="Ngan C.Y."/>
            <person name="Orejas M."/>
            <person name="Orosz E."/>
            <person name="Ouedraogo J.P."/>
            <person name="Overkamp K.M."/>
            <person name="Park H.-S."/>
            <person name="Perrone G."/>
            <person name="Piumi F."/>
            <person name="Punt P.J."/>
            <person name="Ram A.F."/>
            <person name="Ramon A."/>
            <person name="Rauscher S."/>
            <person name="Record E."/>
            <person name="Riano-Pachon D.M."/>
            <person name="Robert V."/>
            <person name="Roehrig J."/>
            <person name="Ruller R."/>
            <person name="Salamov A."/>
            <person name="Salih N.S."/>
            <person name="Samson R.A."/>
            <person name="Sandor E."/>
            <person name="Sanguinetti M."/>
            <person name="Schuetze T."/>
            <person name="Sepcic K."/>
            <person name="Shelest E."/>
            <person name="Sherlock G."/>
            <person name="Sophianopoulou V."/>
            <person name="Squina F.M."/>
            <person name="Sun H."/>
            <person name="Susca A."/>
            <person name="Todd R.B."/>
            <person name="Tsang A."/>
            <person name="Unkles S.E."/>
            <person name="van de Wiele N."/>
            <person name="van Rossen-Uffink D."/>
            <person name="Oliveira J.V."/>
            <person name="Vesth T.C."/>
            <person name="Visser J."/>
            <person name="Yu J.-H."/>
            <person name="Zhou M."/>
            <person name="Andersen M.R."/>
            <person name="Archer D.B."/>
            <person name="Baker S.E."/>
            <person name="Benoit I."/>
            <person name="Brakhage A.A."/>
            <person name="Braus G.H."/>
            <person name="Fischer R."/>
            <person name="Frisvad J.C."/>
            <person name="Goldman G.H."/>
            <person name="Houbraken J."/>
            <person name="Oakley B."/>
            <person name="Pocsi I."/>
            <person name="Scazzocchio C."/>
            <person name="Seiboth B."/>
            <person name="vanKuyk P.A."/>
            <person name="Wortman J."/>
            <person name="Dyer P.S."/>
            <person name="Grigoriev I.V."/>
        </authorList>
    </citation>
    <scope>NUCLEOTIDE SEQUENCE [LARGE SCALE GENOMIC DNA]</scope>
    <source>
        <strain evidence="2">CBS 593.65</strain>
    </source>
</reference>
<evidence type="ECO:0000313" key="2">
    <source>
        <dbReference type="Proteomes" id="UP000184356"/>
    </source>
</evidence>